<protein>
    <submittedName>
        <fullName evidence="1">Uncharacterized protein</fullName>
    </submittedName>
</protein>
<name>A0A059BGL4_EUCGR</name>
<reference evidence="1" key="1">
    <citation type="submission" date="2013-07" db="EMBL/GenBank/DDBJ databases">
        <title>The genome of Eucalyptus grandis.</title>
        <authorList>
            <person name="Schmutz J."/>
            <person name="Hayes R."/>
            <person name="Myburg A."/>
            <person name="Tuskan G."/>
            <person name="Grattapaglia D."/>
            <person name="Rokhsar D.S."/>
        </authorList>
    </citation>
    <scope>NUCLEOTIDE SEQUENCE</scope>
    <source>
        <tissue evidence="1">Leaf extractions</tissue>
    </source>
</reference>
<dbReference type="Gramene" id="KCW65258">
    <property type="protein sequence ID" value="KCW65258"/>
    <property type="gene ID" value="EUGRSUZ_G02728"/>
</dbReference>
<dbReference type="EMBL" id="KK198759">
    <property type="protein sequence ID" value="KCW65258.1"/>
    <property type="molecule type" value="Genomic_DNA"/>
</dbReference>
<gene>
    <name evidence="1" type="ORF">EUGRSUZ_G02728</name>
</gene>
<accession>A0A059BGL4</accession>
<dbReference type="AlphaFoldDB" id="A0A059BGL4"/>
<proteinExistence type="predicted"/>
<sequence>MSALSSSGQNSTFKTSGVKIICHYYSKREDLAAPRQKARTLKLACINKTQDTIFSSNEKMVSFNSR</sequence>
<evidence type="ECO:0000313" key="1">
    <source>
        <dbReference type="EMBL" id="KCW65258.1"/>
    </source>
</evidence>
<organism evidence="1">
    <name type="scientific">Eucalyptus grandis</name>
    <name type="common">Flooded gum</name>
    <dbReference type="NCBI Taxonomy" id="71139"/>
    <lineage>
        <taxon>Eukaryota</taxon>
        <taxon>Viridiplantae</taxon>
        <taxon>Streptophyta</taxon>
        <taxon>Embryophyta</taxon>
        <taxon>Tracheophyta</taxon>
        <taxon>Spermatophyta</taxon>
        <taxon>Magnoliopsida</taxon>
        <taxon>eudicotyledons</taxon>
        <taxon>Gunneridae</taxon>
        <taxon>Pentapetalae</taxon>
        <taxon>rosids</taxon>
        <taxon>malvids</taxon>
        <taxon>Myrtales</taxon>
        <taxon>Myrtaceae</taxon>
        <taxon>Myrtoideae</taxon>
        <taxon>Eucalypteae</taxon>
        <taxon>Eucalyptus</taxon>
    </lineage>
</organism>
<dbReference type="InParanoid" id="A0A059BGL4"/>